<feature type="domain" description="GH18" evidence="1">
    <location>
        <begin position="1"/>
        <end position="92"/>
    </location>
</feature>
<dbReference type="GO" id="GO:0004568">
    <property type="term" value="F:chitinase activity"/>
    <property type="evidence" value="ECO:0007669"/>
    <property type="project" value="TreeGrafter"/>
</dbReference>
<gene>
    <name evidence="2" type="ORF">Dsin_008804</name>
</gene>
<dbReference type="InterPro" id="IPR050314">
    <property type="entry name" value="Glycosyl_Hydrlase_18"/>
</dbReference>
<accession>A0AAE0AQI5</accession>
<dbReference type="EMBL" id="JANJYJ010000003">
    <property type="protein sequence ID" value="KAK3221779.1"/>
    <property type="molecule type" value="Genomic_DNA"/>
</dbReference>
<evidence type="ECO:0000313" key="3">
    <source>
        <dbReference type="Proteomes" id="UP001281410"/>
    </source>
</evidence>
<reference evidence="2" key="1">
    <citation type="journal article" date="2023" name="Plant J.">
        <title>Genome sequences and population genomics provide insights into the demographic history, inbreeding, and mutation load of two 'living fossil' tree species of Dipteronia.</title>
        <authorList>
            <person name="Feng Y."/>
            <person name="Comes H.P."/>
            <person name="Chen J."/>
            <person name="Zhu S."/>
            <person name="Lu R."/>
            <person name="Zhang X."/>
            <person name="Li P."/>
            <person name="Qiu J."/>
            <person name="Olsen K.M."/>
            <person name="Qiu Y."/>
        </authorList>
    </citation>
    <scope>NUCLEOTIDE SEQUENCE</scope>
    <source>
        <strain evidence="2">NBL</strain>
    </source>
</reference>
<dbReference type="GO" id="GO:0006032">
    <property type="term" value="P:chitin catabolic process"/>
    <property type="evidence" value="ECO:0007669"/>
    <property type="project" value="TreeGrafter"/>
</dbReference>
<dbReference type="InterPro" id="IPR001223">
    <property type="entry name" value="Glyco_hydro18_cat"/>
</dbReference>
<dbReference type="PROSITE" id="PS51910">
    <property type="entry name" value="GH18_2"/>
    <property type="match status" value="1"/>
</dbReference>
<protein>
    <recommendedName>
        <fullName evidence="1">GH18 domain-containing protein</fullName>
    </recommendedName>
</protein>
<dbReference type="SUPFAM" id="SSF51445">
    <property type="entry name" value="(Trans)glycosidases"/>
    <property type="match status" value="1"/>
</dbReference>
<name>A0AAE0AQI5_9ROSI</name>
<sequence length="92" mass="10660">MANNNQSRSTFIKSSIRIALIYGFDCLDLDWEIPNTAQDMSNLASLFEEWRQAIEIESKSYGRLDWIGYEGPTSIAKKIEYAKYEGLGEYFF</sequence>
<dbReference type="PANTHER" id="PTHR11177:SF317">
    <property type="entry name" value="CHITINASE 12-RELATED"/>
    <property type="match status" value="1"/>
</dbReference>
<dbReference type="GO" id="GO:0005975">
    <property type="term" value="P:carbohydrate metabolic process"/>
    <property type="evidence" value="ECO:0007669"/>
    <property type="project" value="InterPro"/>
</dbReference>
<proteinExistence type="predicted"/>
<dbReference type="Proteomes" id="UP001281410">
    <property type="component" value="Unassembled WGS sequence"/>
</dbReference>
<evidence type="ECO:0000259" key="1">
    <source>
        <dbReference type="PROSITE" id="PS51910"/>
    </source>
</evidence>
<comment type="caution">
    <text evidence="2">The sequence shown here is derived from an EMBL/GenBank/DDBJ whole genome shotgun (WGS) entry which is preliminary data.</text>
</comment>
<organism evidence="2 3">
    <name type="scientific">Dipteronia sinensis</name>
    <dbReference type="NCBI Taxonomy" id="43782"/>
    <lineage>
        <taxon>Eukaryota</taxon>
        <taxon>Viridiplantae</taxon>
        <taxon>Streptophyta</taxon>
        <taxon>Embryophyta</taxon>
        <taxon>Tracheophyta</taxon>
        <taxon>Spermatophyta</taxon>
        <taxon>Magnoliopsida</taxon>
        <taxon>eudicotyledons</taxon>
        <taxon>Gunneridae</taxon>
        <taxon>Pentapetalae</taxon>
        <taxon>rosids</taxon>
        <taxon>malvids</taxon>
        <taxon>Sapindales</taxon>
        <taxon>Sapindaceae</taxon>
        <taxon>Hippocastanoideae</taxon>
        <taxon>Acereae</taxon>
        <taxon>Dipteronia</taxon>
    </lineage>
</organism>
<dbReference type="GO" id="GO:0008061">
    <property type="term" value="F:chitin binding"/>
    <property type="evidence" value="ECO:0007669"/>
    <property type="project" value="TreeGrafter"/>
</dbReference>
<evidence type="ECO:0000313" key="2">
    <source>
        <dbReference type="EMBL" id="KAK3221779.1"/>
    </source>
</evidence>
<dbReference type="Pfam" id="PF00704">
    <property type="entry name" value="Glyco_hydro_18"/>
    <property type="match status" value="1"/>
</dbReference>
<keyword evidence="3" id="KW-1185">Reference proteome</keyword>
<dbReference type="GO" id="GO:0005576">
    <property type="term" value="C:extracellular region"/>
    <property type="evidence" value="ECO:0007669"/>
    <property type="project" value="TreeGrafter"/>
</dbReference>
<dbReference type="InterPro" id="IPR017853">
    <property type="entry name" value="GH"/>
</dbReference>
<dbReference type="PANTHER" id="PTHR11177">
    <property type="entry name" value="CHITINASE"/>
    <property type="match status" value="1"/>
</dbReference>
<dbReference type="Gene3D" id="3.20.20.80">
    <property type="entry name" value="Glycosidases"/>
    <property type="match status" value="1"/>
</dbReference>
<dbReference type="AlphaFoldDB" id="A0AAE0AQI5"/>